<dbReference type="Gene3D" id="1.10.40.30">
    <property type="entry name" value="Fumarase/aspartase (C-terminal domain)"/>
    <property type="match status" value="1"/>
</dbReference>
<dbReference type="Gene3D" id="1.20.200.10">
    <property type="entry name" value="Fumarase/aspartase (Central domain)"/>
    <property type="match status" value="1"/>
</dbReference>
<dbReference type="InterPro" id="IPR000362">
    <property type="entry name" value="Fumarate_lyase_fam"/>
</dbReference>
<dbReference type="PROSITE" id="PS00867">
    <property type="entry name" value="CPSASE_2"/>
    <property type="match status" value="1"/>
</dbReference>
<keyword evidence="5 8" id="KW-0456">Lyase</keyword>
<evidence type="ECO:0000256" key="2">
    <source>
        <dbReference type="ARBA" id="ARBA00004941"/>
    </source>
</evidence>
<dbReference type="SUPFAM" id="SSF48557">
    <property type="entry name" value="L-aspartase-like"/>
    <property type="match status" value="1"/>
</dbReference>
<keyword evidence="4" id="KW-0028">Amino-acid biosynthesis</keyword>
<dbReference type="GO" id="GO:0046872">
    <property type="term" value="F:metal ion binding"/>
    <property type="evidence" value="ECO:0007669"/>
    <property type="project" value="InterPro"/>
</dbReference>
<dbReference type="PRINTS" id="PR00145">
    <property type="entry name" value="ARGSUCLYASE"/>
</dbReference>
<evidence type="ECO:0000256" key="4">
    <source>
        <dbReference type="ARBA" id="ARBA00022571"/>
    </source>
</evidence>
<proteinExistence type="predicted"/>
<comment type="catalytic activity">
    <reaction evidence="1">
        <text>2-(N(omega)-L-arginino)succinate = fumarate + L-arginine</text>
        <dbReference type="Rhea" id="RHEA:24020"/>
        <dbReference type="ChEBI" id="CHEBI:29806"/>
        <dbReference type="ChEBI" id="CHEBI:32682"/>
        <dbReference type="ChEBI" id="CHEBI:57472"/>
        <dbReference type="EC" id="4.3.2.1"/>
    </reaction>
</comment>
<dbReference type="EMBL" id="QGGH01000036">
    <property type="protein sequence ID" value="PWJ84082.1"/>
    <property type="molecule type" value="Genomic_DNA"/>
</dbReference>
<comment type="caution">
    <text evidence="8">The sequence shown here is derived from an EMBL/GenBank/DDBJ whole genome shotgun (WGS) entry which is preliminary data.</text>
</comment>
<dbReference type="InterPro" id="IPR024083">
    <property type="entry name" value="Fumarase/histidase_N"/>
</dbReference>
<dbReference type="PROSITE" id="PS50975">
    <property type="entry name" value="ATP_GRASP"/>
    <property type="match status" value="1"/>
</dbReference>
<dbReference type="RefSeq" id="WP_109672871.1">
    <property type="nucleotide sequence ID" value="NZ_QGGH01000036.1"/>
</dbReference>
<dbReference type="PRINTS" id="PR00149">
    <property type="entry name" value="FUMRATELYASE"/>
</dbReference>
<dbReference type="EC" id="4.3.2.1" evidence="3"/>
<dbReference type="Pfam" id="PF13535">
    <property type="entry name" value="ATP-grasp_4"/>
    <property type="match status" value="1"/>
</dbReference>
<dbReference type="Proteomes" id="UP000245631">
    <property type="component" value="Unassembled WGS sequence"/>
</dbReference>
<evidence type="ECO:0000259" key="7">
    <source>
        <dbReference type="PROSITE" id="PS50975"/>
    </source>
</evidence>
<evidence type="ECO:0000313" key="8">
    <source>
        <dbReference type="EMBL" id="PWJ84082.1"/>
    </source>
</evidence>
<keyword evidence="4" id="KW-0055">Arginine biosynthesis</keyword>
<gene>
    <name evidence="8" type="ORF">C8D77_1362</name>
</gene>
<dbReference type="UniPathway" id="UPA00068">
    <property type="reaction ID" value="UER00114"/>
</dbReference>
<dbReference type="GeneID" id="61056514"/>
<dbReference type="InterPro" id="IPR008948">
    <property type="entry name" value="L-Aspartase-like"/>
</dbReference>
<dbReference type="InterPro" id="IPR022761">
    <property type="entry name" value="Fumarate_lyase_N"/>
</dbReference>
<organism evidence="8 9">
    <name type="scientific">Rhizobium loti</name>
    <name type="common">Mesorhizobium loti</name>
    <dbReference type="NCBI Taxonomy" id="381"/>
    <lineage>
        <taxon>Bacteria</taxon>
        <taxon>Pseudomonadati</taxon>
        <taxon>Pseudomonadota</taxon>
        <taxon>Alphaproteobacteria</taxon>
        <taxon>Hyphomicrobiales</taxon>
        <taxon>Phyllobacteriaceae</taxon>
        <taxon>Mesorhizobium</taxon>
    </lineage>
</organism>
<dbReference type="Gene3D" id="1.10.275.10">
    <property type="entry name" value="Fumarase/aspartase (N-terminal domain)"/>
    <property type="match status" value="1"/>
</dbReference>
<dbReference type="GO" id="GO:0005829">
    <property type="term" value="C:cytosol"/>
    <property type="evidence" value="ECO:0007669"/>
    <property type="project" value="TreeGrafter"/>
</dbReference>
<keyword evidence="6" id="KW-0067">ATP-binding</keyword>
<dbReference type="Gene3D" id="3.30.470.20">
    <property type="entry name" value="ATP-grasp fold, B domain"/>
    <property type="match status" value="1"/>
</dbReference>
<protein>
    <recommendedName>
        <fullName evidence="3">argininosuccinate lyase</fullName>
        <ecNumber evidence="3">4.3.2.1</ecNumber>
    </recommendedName>
</protein>
<name>A0A8E2W581_RHILI</name>
<dbReference type="GO" id="GO:0004056">
    <property type="term" value="F:argininosuccinate lyase activity"/>
    <property type="evidence" value="ECO:0007669"/>
    <property type="project" value="UniProtKB-EC"/>
</dbReference>
<comment type="pathway">
    <text evidence="2">Amino-acid biosynthesis; L-arginine biosynthesis; L-arginine from L-ornithine and carbamoyl phosphate: step 3/3.</text>
</comment>
<evidence type="ECO:0000256" key="5">
    <source>
        <dbReference type="ARBA" id="ARBA00023239"/>
    </source>
</evidence>
<keyword evidence="6" id="KW-0547">Nucleotide-binding</keyword>
<dbReference type="InterPro" id="IPR011761">
    <property type="entry name" value="ATP-grasp"/>
</dbReference>
<dbReference type="PANTHER" id="PTHR43814:SF1">
    <property type="entry name" value="ARGININOSUCCINATE LYASE"/>
    <property type="match status" value="1"/>
</dbReference>
<dbReference type="GO" id="GO:0005524">
    <property type="term" value="F:ATP binding"/>
    <property type="evidence" value="ECO:0007669"/>
    <property type="project" value="UniProtKB-UniRule"/>
</dbReference>
<dbReference type="PANTHER" id="PTHR43814">
    <property type="entry name" value="ARGININOSUCCINATE LYASE"/>
    <property type="match status" value="1"/>
</dbReference>
<evidence type="ECO:0000256" key="3">
    <source>
        <dbReference type="ARBA" id="ARBA00012338"/>
    </source>
</evidence>
<evidence type="ECO:0000313" key="9">
    <source>
        <dbReference type="Proteomes" id="UP000245631"/>
    </source>
</evidence>
<dbReference type="InterPro" id="IPR005479">
    <property type="entry name" value="CPAse_ATP-bd"/>
</dbReference>
<evidence type="ECO:0000256" key="6">
    <source>
        <dbReference type="PROSITE-ProRule" id="PRU00409"/>
    </source>
</evidence>
<dbReference type="SUPFAM" id="SSF56059">
    <property type="entry name" value="Glutathione synthetase ATP-binding domain-like"/>
    <property type="match status" value="1"/>
</dbReference>
<dbReference type="InterPro" id="IPR009049">
    <property type="entry name" value="Argininosuccinate_lyase"/>
</dbReference>
<reference evidence="8 9" key="1">
    <citation type="submission" date="2018-05" db="EMBL/GenBank/DDBJ databases">
        <title>Genomic Encyclopedia of Type Strains, Phase IV (KMG-IV): sequencing the most valuable type-strain genomes for metagenomic binning, comparative biology and taxonomic classification.</title>
        <authorList>
            <person name="Goeker M."/>
        </authorList>
    </citation>
    <scope>NUCLEOTIDE SEQUENCE [LARGE SCALE GENOMIC DNA]</scope>
    <source>
        <strain evidence="8 9">DSM 2626</strain>
    </source>
</reference>
<feature type="domain" description="ATP-grasp" evidence="7">
    <location>
        <begin position="114"/>
        <end position="312"/>
    </location>
</feature>
<accession>A0A8E2W581</accession>
<evidence type="ECO:0000256" key="1">
    <source>
        <dbReference type="ARBA" id="ARBA00000985"/>
    </source>
</evidence>
<dbReference type="NCBIfam" id="NF002563">
    <property type="entry name" value="PRK02186.1"/>
    <property type="match status" value="1"/>
</dbReference>
<dbReference type="Pfam" id="PF00206">
    <property type="entry name" value="Lyase_1"/>
    <property type="match status" value="1"/>
</dbReference>
<sequence>MTNRGSFLFVESNTTGTGELLIQRASALGFEPYLVTRNPARYGFLNDSVAQVIEAETRSPDELIEVSAKLRRLAGIYSSSDYFVEAASSAATAIGLPTANTEAIVACRNKWKQAAELQRQSIAIPETRLATSVRDVENILAQATLPVVVKPVCGSGSSGVRLCDNAAAAIKAFESARGALLDQVDLPSPDILIQQYVEGKEYSAEIIAYDGTLHCLGILAKHKGPAPFFVEVGHDFPAPLPEPSLKELASFAAGAVSALGLNFGPAHVEFVITESGPVIIEVNPRLAGGMIPVMLSHALGTSILDMVIRLYAGDGFTPPHASARAGAIRFQLVHKSGKLKRLGFSGNPEPRVPEAGLLKPEGEEVQINGDFRDRVAYAIGVADELNAAVAAAQRMIDSIVIEIETATDETPNTQVAGSSESGWSLHPDAMKLLAPPIEISRDGRLLQYQAAIDEAHLLMLADQGLISQAAAADLLKHILGLRDEGFQSLEGRDAPRGLYLAYEAELTARAGAEKAGWLHLARSRNDLNATISLLALREAACSISQQIGIAQDALLQRAEQASRLVAPLYSQYQIALPGSPGHYLLGVFFALGRERQRLHSLLEDIRNCPMGAGAGGGTSMPIDPLKTASLLGFEEPSFNSLDAVASRDHHLQGLSVFAGVSILLSRVAQDLQVWTTREFALIDIPRNLAGGSSMLPQKKNPFLLEHIKGSASTVIGAYISAATATCKSPFSNSIEASNYGCSPLRLSEEALKRAIILTSLIVKYMSFNVQSMRENLEDGTAMTTVAAERMASRGVPFRKAHTQVGEIASRLSQDNSVAECRSELASHLADVLPASLEECRDALQFGGGPGKRSTDGQLSVAKTLFRSMQLKCAAISERRAYAEVLRKRRVKELIDKHRST</sequence>
<dbReference type="AlphaFoldDB" id="A0A8E2W581"/>
<dbReference type="CDD" id="cd01359">
    <property type="entry name" value="Argininosuccinate_lyase"/>
    <property type="match status" value="1"/>
</dbReference>
<dbReference type="GO" id="GO:0042450">
    <property type="term" value="P:L-arginine biosynthetic process via ornithine"/>
    <property type="evidence" value="ECO:0007669"/>
    <property type="project" value="InterPro"/>
</dbReference>